<comment type="caution">
    <text evidence="1">The sequence shown here is derived from an EMBL/GenBank/DDBJ whole genome shotgun (WGS) entry which is preliminary data.</text>
</comment>
<dbReference type="OrthoDB" id="6770063at2759"/>
<reference evidence="1" key="1">
    <citation type="submission" date="2020-11" db="EMBL/GenBank/DDBJ databases">
        <authorList>
            <person name="Whitehead M."/>
        </authorList>
    </citation>
    <scope>NUCLEOTIDE SEQUENCE</scope>
    <source>
        <strain evidence="1">EGII</strain>
    </source>
</reference>
<evidence type="ECO:0000313" key="1">
    <source>
        <dbReference type="EMBL" id="CAD7015454.1"/>
    </source>
</evidence>
<sequence length="135" mass="14762">MSSQSSTRYLPIAKMDNPALSGSSGDVEADCNTVEASLPATCSSQQLMPPSSDTDSVGVQRPATGITRTQWFTVVVLCFVNLINYMDRFTIAGRQRNDTLAAKPNVHNSLLLFNLGSLCQVFERSSVCLRHFELD</sequence>
<accession>A0A811VKD2</accession>
<keyword evidence="2" id="KW-1185">Reference proteome</keyword>
<dbReference type="Proteomes" id="UP000606786">
    <property type="component" value="Unassembled WGS sequence"/>
</dbReference>
<gene>
    <name evidence="1" type="ORF">CCAP1982_LOCUS23394</name>
</gene>
<dbReference type="AlphaFoldDB" id="A0A811VKD2"/>
<protein>
    <submittedName>
        <fullName evidence="1">(Mediterranean fruit fly) hypothetical protein</fullName>
    </submittedName>
</protein>
<name>A0A811VKD2_CERCA</name>
<evidence type="ECO:0000313" key="2">
    <source>
        <dbReference type="Proteomes" id="UP000606786"/>
    </source>
</evidence>
<proteinExistence type="predicted"/>
<dbReference type="EMBL" id="CAJHJT010000056">
    <property type="protein sequence ID" value="CAD7015454.1"/>
    <property type="molecule type" value="Genomic_DNA"/>
</dbReference>
<organism evidence="1 2">
    <name type="scientific">Ceratitis capitata</name>
    <name type="common">Mediterranean fruit fly</name>
    <name type="synonym">Tephritis capitata</name>
    <dbReference type="NCBI Taxonomy" id="7213"/>
    <lineage>
        <taxon>Eukaryota</taxon>
        <taxon>Metazoa</taxon>
        <taxon>Ecdysozoa</taxon>
        <taxon>Arthropoda</taxon>
        <taxon>Hexapoda</taxon>
        <taxon>Insecta</taxon>
        <taxon>Pterygota</taxon>
        <taxon>Neoptera</taxon>
        <taxon>Endopterygota</taxon>
        <taxon>Diptera</taxon>
        <taxon>Brachycera</taxon>
        <taxon>Muscomorpha</taxon>
        <taxon>Tephritoidea</taxon>
        <taxon>Tephritidae</taxon>
        <taxon>Ceratitis</taxon>
        <taxon>Ceratitis</taxon>
    </lineage>
</organism>